<evidence type="ECO:0000256" key="6">
    <source>
        <dbReference type="HAMAP-Rule" id="MF_00114"/>
    </source>
</evidence>
<dbReference type="InterPro" id="IPR002915">
    <property type="entry name" value="DeoC/FbaB/LacD_aldolase"/>
</dbReference>
<keyword evidence="3 6" id="KW-0456">Lyase</keyword>
<dbReference type="Gene3D" id="3.20.20.70">
    <property type="entry name" value="Aldolase class I"/>
    <property type="match status" value="1"/>
</dbReference>
<protein>
    <recommendedName>
        <fullName evidence="6">Deoxyribose-phosphate aldolase</fullName>
        <shortName evidence="6">DERA</shortName>
        <ecNumber evidence="6">4.1.2.4</ecNumber>
    </recommendedName>
    <alternativeName>
        <fullName evidence="6">2-deoxy-D-ribose 5-phosphate aldolase</fullName>
    </alternativeName>
    <alternativeName>
        <fullName evidence="6">Phosphodeoxyriboaldolase</fullName>
        <shortName evidence="6">Deoxyriboaldolase</shortName>
    </alternativeName>
</protein>
<dbReference type="GO" id="GO:0004139">
    <property type="term" value="F:deoxyribose-phosphate aldolase activity"/>
    <property type="evidence" value="ECO:0007669"/>
    <property type="project" value="UniProtKB-UniRule"/>
</dbReference>
<dbReference type="PANTHER" id="PTHR10889">
    <property type="entry name" value="DEOXYRIBOSE-PHOSPHATE ALDOLASE"/>
    <property type="match status" value="1"/>
</dbReference>
<dbReference type="PANTHER" id="PTHR10889:SF1">
    <property type="entry name" value="DEOXYRIBOSE-PHOSPHATE ALDOLASE"/>
    <property type="match status" value="1"/>
</dbReference>
<dbReference type="Pfam" id="PF01791">
    <property type="entry name" value="DeoC"/>
    <property type="match status" value="1"/>
</dbReference>
<dbReference type="HAMAP" id="MF_00114">
    <property type="entry name" value="DeoC_type1"/>
    <property type="match status" value="1"/>
</dbReference>
<organism evidence="7 8">
    <name type="scientific">Candidatus Marsarchaeota G1 archaeon OSP_D</name>
    <dbReference type="NCBI Taxonomy" id="1978155"/>
    <lineage>
        <taxon>Archaea</taxon>
        <taxon>Candidatus Marsarchaeota</taxon>
        <taxon>Candidatus Marsarchaeota group 1</taxon>
    </lineage>
</organism>
<dbReference type="GO" id="GO:0006018">
    <property type="term" value="P:2-deoxyribose 1-phosphate catabolic process"/>
    <property type="evidence" value="ECO:0007669"/>
    <property type="project" value="UniProtKB-UniRule"/>
</dbReference>
<keyword evidence="4 6" id="KW-0704">Schiff base</keyword>
<dbReference type="CDD" id="cd00959">
    <property type="entry name" value="DeoC"/>
    <property type="match status" value="1"/>
</dbReference>
<sequence length="242" mass="26569">MKDLIKLVDHTQLKAYAALEHIKNLVKEASVFGCYAVCVNPVYLDFVLNTIKQEGLALKACVVADFPLGCSTTELRRFSVENLAKKGAHEIDVVAPIALVKSHAFREVEEDIRELVKAAHSNGALIKVIVEDAYTTLEEKRELYKIVMQSGADFIKTSTGFEDSVFAQSLSNATGAQPSNVALIAELSRVYNPKIGIKVSGGIRSVEQIKTLLDASKRSAHPMSFRVGTSSTKKIWEELRST</sequence>
<dbReference type="NCBIfam" id="TIGR00126">
    <property type="entry name" value="deoC"/>
    <property type="match status" value="1"/>
</dbReference>
<evidence type="ECO:0000256" key="4">
    <source>
        <dbReference type="ARBA" id="ARBA00023270"/>
    </source>
</evidence>
<dbReference type="GO" id="GO:0016052">
    <property type="term" value="P:carbohydrate catabolic process"/>
    <property type="evidence" value="ECO:0007669"/>
    <property type="project" value="TreeGrafter"/>
</dbReference>
<dbReference type="SUPFAM" id="SSF51569">
    <property type="entry name" value="Aldolase"/>
    <property type="match status" value="1"/>
</dbReference>
<feature type="active site" description="Proton donor/acceptor" evidence="6">
    <location>
        <position position="198"/>
    </location>
</feature>
<comment type="similarity">
    <text evidence="1 6">Belongs to the DeoC/FbaB aldolase family. DeoC type 1 subfamily.</text>
</comment>
<dbReference type="AlphaFoldDB" id="A0A2R6AA78"/>
<feature type="active site" description="Schiff-base intermediate with acetaldehyde" evidence="6">
    <location>
        <position position="156"/>
    </location>
</feature>
<dbReference type="InterPro" id="IPR011343">
    <property type="entry name" value="DeoC"/>
</dbReference>
<evidence type="ECO:0000256" key="5">
    <source>
        <dbReference type="ARBA" id="ARBA00048791"/>
    </source>
</evidence>
<dbReference type="Proteomes" id="UP000240880">
    <property type="component" value="Unassembled WGS sequence"/>
</dbReference>
<comment type="subcellular location">
    <subcellularLocation>
        <location evidence="6">Cytoplasm</location>
    </subcellularLocation>
</comment>
<dbReference type="EMBL" id="NEXC01000031">
    <property type="protein sequence ID" value="PSN83237.1"/>
    <property type="molecule type" value="Genomic_DNA"/>
</dbReference>
<gene>
    <name evidence="6" type="primary">deoC</name>
    <name evidence="7" type="ORF">B9Q01_05415</name>
</gene>
<feature type="active site" description="Proton donor/acceptor" evidence="6">
    <location>
        <position position="92"/>
    </location>
</feature>
<dbReference type="InterPro" id="IPR013785">
    <property type="entry name" value="Aldolase_TIM"/>
</dbReference>
<comment type="caution">
    <text evidence="7">The sequence shown here is derived from an EMBL/GenBank/DDBJ whole genome shotgun (WGS) entry which is preliminary data.</text>
</comment>
<evidence type="ECO:0000256" key="1">
    <source>
        <dbReference type="ARBA" id="ARBA00010936"/>
    </source>
</evidence>
<dbReference type="PIRSF" id="PIRSF001357">
    <property type="entry name" value="DeoC"/>
    <property type="match status" value="1"/>
</dbReference>
<keyword evidence="2 6" id="KW-0963">Cytoplasm</keyword>
<dbReference type="EC" id="4.1.2.4" evidence="6"/>
<evidence type="ECO:0000256" key="3">
    <source>
        <dbReference type="ARBA" id="ARBA00023239"/>
    </source>
</evidence>
<dbReference type="InterPro" id="IPR028581">
    <property type="entry name" value="DeoC_typeI"/>
</dbReference>
<evidence type="ECO:0000313" key="8">
    <source>
        <dbReference type="Proteomes" id="UP000240880"/>
    </source>
</evidence>
<dbReference type="SMART" id="SM01133">
    <property type="entry name" value="DeoC"/>
    <property type="match status" value="1"/>
</dbReference>
<evidence type="ECO:0000313" key="7">
    <source>
        <dbReference type="EMBL" id="PSN83237.1"/>
    </source>
</evidence>
<dbReference type="UniPathway" id="UPA00002">
    <property type="reaction ID" value="UER00468"/>
</dbReference>
<reference evidence="7 8" key="1">
    <citation type="submission" date="2017-04" db="EMBL/GenBank/DDBJ databases">
        <title>Novel microbial lineages endemic to geothermal iron-oxide mats fill important gaps in the evolutionary history of Archaea.</title>
        <authorList>
            <person name="Jay Z.J."/>
            <person name="Beam J.P."/>
            <person name="Dlakic M."/>
            <person name="Rusch D.B."/>
            <person name="Kozubal M.A."/>
            <person name="Inskeep W.P."/>
        </authorList>
    </citation>
    <scope>NUCLEOTIDE SEQUENCE [LARGE SCALE GENOMIC DNA]</scope>
    <source>
        <strain evidence="7">OSP_D</strain>
    </source>
</reference>
<evidence type="ECO:0000256" key="2">
    <source>
        <dbReference type="ARBA" id="ARBA00022490"/>
    </source>
</evidence>
<comment type="function">
    <text evidence="6">Catalyzes a reversible aldol reaction between acetaldehyde and D-glyceraldehyde 3-phosphate to generate 2-deoxy-D-ribose 5-phosphate.</text>
</comment>
<comment type="catalytic activity">
    <reaction evidence="5 6">
        <text>2-deoxy-D-ribose 5-phosphate = D-glyceraldehyde 3-phosphate + acetaldehyde</text>
        <dbReference type="Rhea" id="RHEA:12821"/>
        <dbReference type="ChEBI" id="CHEBI:15343"/>
        <dbReference type="ChEBI" id="CHEBI:59776"/>
        <dbReference type="ChEBI" id="CHEBI:62877"/>
        <dbReference type="EC" id="4.1.2.4"/>
    </reaction>
</comment>
<comment type="pathway">
    <text evidence="6">Carbohydrate degradation; 2-deoxy-D-ribose 1-phosphate degradation; D-glyceraldehyde 3-phosphate and acetaldehyde from 2-deoxy-alpha-D-ribose 1-phosphate: step 2/2.</text>
</comment>
<dbReference type="GO" id="GO:0005737">
    <property type="term" value="C:cytoplasm"/>
    <property type="evidence" value="ECO:0007669"/>
    <property type="project" value="UniProtKB-SubCell"/>
</dbReference>
<dbReference type="GO" id="GO:0009264">
    <property type="term" value="P:deoxyribonucleotide catabolic process"/>
    <property type="evidence" value="ECO:0007669"/>
    <property type="project" value="UniProtKB-UniRule"/>
</dbReference>
<accession>A0A2R6AA78</accession>
<proteinExistence type="inferred from homology"/>
<name>A0A2R6AA78_9ARCH</name>